<name>A0AAW2D2L9_9ROSI</name>
<evidence type="ECO:0000259" key="1">
    <source>
        <dbReference type="Pfam" id="PF13966"/>
    </source>
</evidence>
<evidence type="ECO:0000313" key="3">
    <source>
        <dbReference type="Proteomes" id="UP001459277"/>
    </source>
</evidence>
<dbReference type="Proteomes" id="UP001459277">
    <property type="component" value="Unassembled WGS sequence"/>
</dbReference>
<sequence>MFLLYHSFVIAYGIIPTMDTILRFNPDIDPACPLCGESPKTSVHIFIHCQAARALWFCSNLGFNPHELHFTSTGQFIVIPSDIERQAFLIFGSLTLECILEIKEFGSVSERRDEHPEISMADKEVE</sequence>
<evidence type="ECO:0000313" key="2">
    <source>
        <dbReference type="EMBL" id="KAL0004571.1"/>
    </source>
</evidence>
<protein>
    <recommendedName>
        <fullName evidence="1">Reverse transcriptase zinc-binding domain-containing protein</fullName>
    </recommendedName>
</protein>
<accession>A0AAW2D2L9</accession>
<gene>
    <name evidence="2" type="ORF">SO802_012132</name>
</gene>
<dbReference type="InterPro" id="IPR026960">
    <property type="entry name" value="RVT-Znf"/>
</dbReference>
<feature type="domain" description="Reverse transcriptase zinc-binding" evidence="1">
    <location>
        <begin position="10"/>
        <end position="56"/>
    </location>
</feature>
<dbReference type="Pfam" id="PF13966">
    <property type="entry name" value="zf-RVT"/>
    <property type="match status" value="1"/>
</dbReference>
<reference evidence="2 3" key="1">
    <citation type="submission" date="2024-01" db="EMBL/GenBank/DDBJ databases">
        <title>A telomere-to-telomere, gap-free genome of sweet tea (Lithocarpus litseifolius).</title>
        <authorList>
            <person name="Zhou J."/>
        </authorList>
    </citation>
    <scope>NUCLEOTIDE SEQUENCE [LARGE SCALE GENOMIC DNA]</scope>
    <source>
        <strain evidence="2">Zhou-2022a</strain>
        <tissue evidence="2">Leaf</tissue>
    </source>
</reference>
<comment type="caution">
    <text evidence="2">The sequence shown here is derived from an EMBL/GenBank/DDBJ whole genome shotgun (WGS) entry which is preliminary data.</text>
</comment>
<proteinExistence type="predicted"/>
<keyword evidence="3" id="KW-1185">Reference proteome</keyword>
<dbReference type="EMBL" id="JAZDWU010000004">
    <property type="protein sequence ID" value="KAL0004571.1"/>
    <property type="molecule type" value="Genomic_DNA"/>
</dbReference>
<organism evidence="2 3">
    <name type="scientific">Lithocarpus litseifolius</name>
    <dbReference type="NCBI Taxonomy" id="425828"/>
    <lineage>
        <taxon>Eukaryota</taxon>
        <taxon>Viridiplantae</taxon>
        <taxon>Streptophyta</taxon>
        <taxon>Embryophyta</taxon>
        <taxon>Tracheophyta</taxon>
        <taxon>Spermatophyta</taxon>
        <taxon>Magnoliopsida</taxon>
        <taxon>eudicotyledons</taxon>
        <taxon>Gunneridae</taxon>
        <taxon>Pentapetalae</taxon>
        <taxon>rosids</taxon>
        <taxon>fabids</taxon>
        <taxon>Fagales</taxon>
        <taxon>Fagaceae</taxon>
        <taxon>Lithocarpus</taxon>
    </lineage>
</organism>
<dbReference type="AlphaFoldDB" id="A0AAW2D2L9"/>